<gene>
    <name evidence="7" type="ORF">CIRG_00817</name>
</gene>
<accession>A0A0J6XZ66</accession>
<dbReference type="GO" id="GO:0005506">
    <property type="term" value="F:iron ion binding"/>
    <property type="evidence" value="ECO:0007669"/>
    <property type="project" value="InterPro"/>
</dbReference>
<dbReference type="EMBL" id="DS028093">
    <property type="protein sequence ID" value="KMP00675.1"/>
    <property type="molecule type" value="Genomic_DNA"/>
</dbReference>
<name>A0A0J6XZ66_COCIT</name>
<feature type="binding site" description="axial binding residue" evidence="6">
    <location>
        <position position="457"/>
    </location>
    <ligand>
        <name>heme</name>
        <dbReference type="ChEBI" id="CHEBI:30413"/>
    </ligand>
    <ligandPart>
        <name>Fe</name>
        <dbReference type="ChEBI" id="CHEBI:18248"/>
    </ligandPart>
</feature>
<evidence type="ECO:0000256" key="5">
    <source>
        <dbReference type="ARBA" id="ARBA00023004"/>
    </source>
</evidence>
<comment type="cofactor">
    <cofactor evidence="1 6">
        <name>heme</name>
        <dbReference type="ChEBI" id="CHEBI:30413"/>
    </cofactor>
</comment>
<keyword evidence="4" id="KW-0560">Oxidoreductase</keyword>
<dbReference type="InterPro" id="IPR036396">
    <property type="entry name" value="Cyt_P450_sf"/>
</dbReference>
<evidence type="ECO:0000256" key="3">
    <source>
        <dbReference type="ARBA" id="ARBA00022723"/>
    </source>
</evidence>
<protein>
    <recommendedName>
        <fullName evidence="9">Benzoate 4-monooxygenase cytochrome P450</fullName>
    </recommendedName>
</protein>
<reference evidence="8" key="1">
    <citation type="journal article" date="2010" name="Genome Res.">
        <title>Population genomic sequencing of Coccidioides fungi reveals recent hybridization and transposon control.</title>
        <authorList>
            <person name="Neafsey D.E."/>
            <person name="Barker B.M."/>
            <person name="Sharpton T.J."/>
            <person name="Stajich J.E."/>
            <person name="Park D.J."/>
            <person name="Whiston E."/>
            <person name="Hung C.-Y."/>
            <person name="McMahan C."/>
            <person name="White J."/>
            <person name="Sykes S."/>
            <person name="Heiman D."/>
            <person name="Young S."/>
            <person name="Zeng Q."/>
            <person name="Abouelleil A."/>
            <person name="Aftuck L."/>
            <person name="Bessette D."/>
            <person name="Brown A."/>
            <person name="FitzGerald M."/>
            <person name="Lui A."/>
            <person name="Macdonald J.P."/>
            <person name="Priest M."/>
            <person name="Orbach M.J."/>
            <person name="Galgiani J.N."/>
            <person name="Kirkland T.N."/>
            <person name="Cole G.T."/>
            <person name="Birren B.W."/>
            <person name="Henn M.R."/>
            <person name="Taylor J.W."/>
            <person name="Rounsley S.D."/>
        </authorList>
    </citation>
    <scope>NUCLEOTIDE SEQUENCE [LARGE SCALE GENOMIC DNA]</scope>
    <source>
        <strain evidence="8">RMSCC 2394</strain>
    </source>
</reference>
<dbReference type="InterPro" id="IPR050121">
    <property type="entry name" value="Cytochrome_P450_monoxygenase"/>
</dbReference>
<dbReference type="PANTHER" id="PTHR24305">
    <property type="entry name" value="CYTOCHROME P450"/>
    <property type="match status" value="1"/>
</dbReference>
<dbReference type="InterPro" id="IPR002403">
    <property type="entry name" value="Cyt_P450_E_grp-IV"/>
</dbReference>
<dbReference type="PRINTS" id="PR00465">
    <property type="entry name" value="EP450IV"/>
</dbReference>
<dbReference type="PANTHER" id="PTHR24305:SF166">
    <property type="entry name" value="CYTOCHROME P450 12A4, MITOCHONDRIAL-RELATED"/>
    <property type="match status" value="1"/>
</dbReference>
<dbReference type="Pfam" id="PF00067">
    <property type="entry name" value="p450"/>
    <property type="match status" value="1"/>
</dbReference>
<dbReference type="Gene3D" id="1.10.630.10">
    <property type="entry name" value="Cytochrome P450"/>
    <property type="match status" value="1"/>
</dbReference>
<evidence type="ECO:0000256" key="1">
    <source>
        <dbReference type="ARBA" id="ARBA00001971"/>
    </source>
</evidence>
<dbReference type="AlphaFoldDB" id="A0A0J6XZ66"/>
<dbReference type="OrthoDB" id="1470350at2759"/>
<evidence type="ECO:0000313" key="8">
    <source>
        <dbReference type="Proteomes" id="UP000054565"/>
    </source>
</evidence>
<dbReference type="GO" id="GO:0020037">
    <property type="term" value="F:heme binding"/>
    <property type="evidence" value="ECO:0007669"/>
    <property type="project" value="InterPro"/>
</dbReference>
<dbReference type="InterPro" id="IPR001128">
    <property type="entry name" value="Cyt_P450"/>
</dbReference>
<dbReference type="Proteomes" id="UP000054565">
    <property type="component" value="Unassembled WGS sequence"/>
</dbReference>
<evidence type="ECO:0000313" key="7">
    <source>
        <dbReference type="EMBL" id="KMP00675.1"/>
    </source>
</evidence>
<dbReference type="SUPFAM" id="SSF48264">
    <property type="entry name" value="Cytochrome P450"/>
    <property type="match status" value="1"/>
</dbReference>
<organism evidence="7 8">
    <name type="scientific">Coccidioides immitis RMSCC 2394</name>
    <dbReference type="NCBI Taxonomy" id="404692"/>
    <lineage>
        <taxon>Eukaryota</taxon>
        <taxon>Fungi</taxon>
        <taxon>Dikarya</taxon>
        <taxon>Ascomycota</taxon>
        <taxon>Pezizomycotina</taxon>
        <taxon>Eurotiomycetes</taxon>
        <taxon>Eurotiomycetidae</taxon>
        <taxon>Onygenales</taxon>
        <taxon>Onygenaceae</taxon>
        <taxon>Coccidioides</taxon>
    </lineage>
</organism>
<comment type="similarity">
    <text evidence="2">Belongs to the cytochrome P450 family.</text>
</comment>
<keyword evidence="6" id="KW-0349">Heme</keyword>
<dbReference type="STRING" id="404692.A0A0J6XZ66"/>
<proteinExistence type="inferred from homology"/>
<dbReference type="GO" id="GO:0004497">
    <property type="term" value="F:monooxygenase activity"/>
    <property type="evidence" value="ECO:0007669"/>
    <property type="project" value="InterPro"/>
</dbReference>
<evidence type="ECO:0000256" key="4">
    <source>
        <dbReference type="ARBA" id="ARBA00023002"/>
    </source>
</evidence>
<sequence>MAFVTLFTALSLPKWQLLALGLGIWVALDICRGIFRVVTSPFPGPRIAKFTRWWMRWKQWKGNDKHEILLLHRKYGPTVQLGPREVSFCHADALPQIYSGPRGLDAGESLLAFQNYASENVVTTLDADLHAVRRKMVVGLYTGPAVAAPAFQAGFKIYIEQFMRIIEERAVAAPCRTVDVSSWLRWLVADIIIHHIYGEKDHPNMLTNEESRKIYKGLLITTADILCQPFVTFLGWFPRISTLFQRLFGPDEIGTFGMKRVEAVLSANSETKEPSITHLQHLTSTLKKNGPSRVLPGKNFIASDCLDHFIAGYFAPGDLLAALMWELSAPENRIYQDKLRHELHDAGILPGKYPDPSLVQRLPYLDCVLREVLRLHLPLPFGLPRTVKQGQNVVVLGTKIPAGTTIHSQGYCLHRDPGAFQEPERWNPERWNIPITSPKYREMQRMFWPFGSGARMCSGKNVAWAELRLITARVYSTYQTALDEVFVDKDGALLPEEKRKAYFPFRITLPIRFLKI</sequence>
<evidence type="ECO:0000256" key="6">
    <source>
        <dbReference type="PIRSR" id="PIRSR602403-1"/>
    </source>
</evidence>
<keyword evidence="3 6" id="KW-0479">Metal-binding</keyword>
<dbReference type="CDD" id="cd11059">
    <property type="entry name" value="CYP_fungal"/>
    <property type="match status" value="1"/>
</dbReference>
<evidence type="ECO:0000256" key="2">
    <source>
        <dbReference type="ARBA" id="ARBA00010617"/>
    </source>
</evidence>
<evidence type="ECO:0008006" key="9">
    <source>
        <dbReference type="Google" id="ProtNLM"/>
    </source>
</evidence>
<keyword evidence="5 6" id="KW-0408">Iron</keyword>
<dbReference type="GO" id="GO:0016705">
    <property type="term" value="F:oxidoreductase activity, acting on paired donors, with incorporation or reduction of molecular oxygen"/>
    <property type="evidence" value="ECO:0007669"/>
    <property type="project" value="InterPro"/>
</dbReference>